<evidence type="ECO:0000256" key="9">
    <source>
        <dbReference type="ARBA" id="ARBA00023277"/>
    </source>
</evidence>
<dbReference type="GO" id="GO:0033499">
    <property type="term" value="P:galactose catabolic process via UDP-galactose, Leloir pathway"/>
    <property type="evidence" value="ECO:0007669"/>
    <property type="project" value="TreeGrafter"/>
</dbReference>
<evidence type="ECO:0000256" key="1">
    <source>
        <dbReference type="ARBA" id="ARBA00000083"/>
    </source>
</evidence>
<keyword evidence="7 10" id="KW-0520">NAD</keyword>
<feature type="domain" description="Rhodanese" evidence="11">
    <location>
        <begin position="3"/>
        <end position="42"/>
    </location>
</feature>
<accession>A0A5B9QJQ5</accession>
<dbReference type="NCBIfam" id="TIGR01179">
    <property type="entry name" value="galE"/>
    <property type="match status" value="1"/>
</dbReference>
<dbReference type="Gene3D" id="3.40.50.720">
    <property type="entry name" value="NAD(P)-binding Rossmann-like Domain"/>
    <property type="match status" value="1"/>
</dbReference>
<evidence type="ECO:0000313" key="12">
    <source>
        <dbReference type="EMBL" id="QEG37276.1"/>
    </source>
</evidence>
<evidence type="ECO:0000256" key="2">
    <source>
        <dbReference type="ARBA" id="ARBA00001911"/>
    </source>
</evidence>
<dbReference type="Pfam" id="PF01370">
    <property type="entry name" value="Epimerase"/>
    <property type="match status" value="1"/>
</dbReference>
<keyword evidence="9 10" id="KW-0119">Carbohydrate metabolism</keyword>
<dbReference type="CDD" id="cd05247">
    <property type="entry name" value="UDP_G4E_1_SDR_e"/>
    <property type="match status" value="1"/>
</dbReference>
<evidence type="ECO:0000256" key="4">
    <source>
        <dbReference type="ARBA" id="ARBA00007637"/>
    </source>
</evidence>
<organism evidence="12 13">
    <name type="scientific">Bythopirellula goksoeyrii</name>
    <dbReference type="NCBI Taxonomy" id="1400387"/>
    <lineage>
        <taxon>Bacteria</taxon>
        <taxon>Pseudomonadati</taxon>
        <taxon>Planctomycetota</taxon>
        <taxon>Planctomycetia</taxon>
        <taxon>Pirellulales</taxon>
        <taxon>Lacipirellulaceae</taxon>
        <taxon>Bythopirellula</taxon>
    </lineage>
</organism>
<comment type="cofactor">
    <cofactor evidence="2 10">
        <name>NAD(+)</name>
        <dbReference type="ChEBI" id="CHEBI:57540"/>
    </cofactor>
</comment>
<evidence type="ECO:0000313" key="13">
    <source>
        <dbReference type="Proteomes" id="UP000323917"/>
    </source>
</evidence>
<reference evidence="12 13" key="1">
    <citation type="submission" date="2019-08" db="EMBL/GenBank/DDBJ databases">
        <title>Deep-cultivation of Planctomycetes and their phenomic and genomic characterization uncovers novel biology.</title>
        <authorList>
            <person name="Wiegand S."/>
            <person name="Jogler M."/>
            <person name="Boedeker C."/>
            <person name="Pinto D."/>
            <person name="Vollmers J."/>
            <person name="Rivas-Marin E."/>
            <person name="Kohn T."/>
            <person name="Peeters S.H."/>
            <person name="Heuer A."/>
            <person name="Rast P."/>
            <person name="Oberbeckmann S."/>
            <person name="Bunk B."/>
            <person name="Jeske O."/>
            <person name="Meyerdierks A."/>
            <person name="Storesund J.E."/>
            <person name="Kallscheuer N."/>
            <person name="Luecker S."/>
            <person name="Lage O.M."/>
            <person name="Pohl T."/>
            <person name="Merkel B.J."/>
            <person name="Hornburger P."/>
            <person name="Mueller R.-W."/>
            <person name="Bruemmer F."/>
            <person name="Labrenz M."/>
            <person name="Spormann A.M."/>
            <person name="Op den Camp H."/>
            <person name="Overmann J."/>
            <person name="Amann R."/>
            <person name="Jetten M.S.M."/>
            <person name="Mascher T."/>
            <person name="Medema M.H."/>
            <person name="Devos D.P."/>
            <person name="Kaster A.-K."/>
            <person name="Ovreas L."/>
            <person name="Rohde M."/>
            <person name="Galperin M.Y."/>
            <person name="Jogler C."/>
        </authorList>
    </citation>
    <scope>NUCLEOTIDE SEQUENCE [LARGE SCALE GENOMIC DNA]</scope>
    <source>
        <strain evidence="12 13">Pr1d</strain>
    </source>
</reference>
<dbReference type="Gene3D" id="3.90.25.10">
    <property type="entry name" value="UDP-galactose 4-epimerase, domain 1"/>
    <property type="match status" value="1"/>
</dbReference>
<evidence type="ECO:0000259" key="11">
    <source>
        <dbReference type="PROSITE" id="PS50206"/>
    </source>
</evidence>
<dbReference type="RefSeq" id="WP_148075532.1">
    <property type="nucleotide sequence ID" value="NZ_CP042913.1"/>
</dbReference>
<dbReference type="PANTHER" id="PTHR43725:SF53">
    <property type="entry name" value="UDP-ARABINOSE 4-EPIMERASE 1"/>
    <property type="match status" value="1"/>
</dbReference>
<dbReference type="KEGG" id="bgok:Pr1d_46170"/>
<dbReference type="EMBL" id="CP042913">
    <property type="protein sequence ID" value="QEG37276.1"/>
    <property type="molecule type" value="Genomic_DNA"/>
</dbReference>
<dbReference type="PROSITE" id="PS50206">
    <property type="entry name" value="RHODANESE_3"/>
    <property type="match status" value="1"/>
</dbReference>
<evidence type="ECO:0000256" key="10">
    <source>
        <dbReference type="RuleBase" id="RU366046"/>
    </source>
</evidence>
<dbReference type="InterPro" id="IPR036291">
    <property type="entry name" value="NAD(P)-bd_dom_sf"/>
</dbReference>
<evidence type="ECO:0000256" key="6">
    <source>
        <dbReference type="ARBA" id="ARBA00018569"/>
    </source>
</evidence>
<keyword evidence="13" id="KW-1185">Reference proteome</keyword>
<dbReference type="PANTHER" id="PTHR43725">
    <property type="entry name" value="UDP-GLUCOSE 4-EPIMERASE"/>
    <property type="match status" value="1"/>
</dbReference>
<dbReference type="OrthoDB" id="258549at2"/>
<comment type="catalytic activity">
    <reaction evidence="1 10">
        <text>UDP-alpha-D-glucose = UDP-alpha-D-galactose</text>
        <dbReference type="Rhea" id="RHEA:22168"/>
        <dbReference type="ChEBI" id="CHEBI:58885"/>
        <dbReference type="ChEBI" id="CHEBI:66914"/>
        <dbReference type="EC" id="5.1.3.2"/>
    </reaction>
</comment>
<dbReference type="EC" id="5.1.3.2" evidence="5 10"/>
<dbReference type="SUPFAM" id="SSF51735">
    <property type="entry name" value="NAD(P)-binding Rossmann-fold domains"/>
    <property type="match status" value="1"/>
</dbReference>
<comment type="subunit">
    <text evidence="10">Homodimer.</text>
</comment>
<comment type="similarity">
    <text evidence="4 10">Belongs to the NAD(P)-dependent epimerase/dehydratase family.</text>
</comment>
<dbReference type="UniPathway" id="UPA00214"/>
<dbReference type="InterPro" id="IPR005886">
    <property type="entry name" value="UDP_G4E"/>
</dbReference>
<evidence type="ECO:0000256" key="5">
    <source>
        <dbReference type="ARBA" id="ARBA00013189"/>
    </source>
</evidence>
<comment type="pathway">
    <text evidence="3 10">Carbohydrate metabolism; galactose metabolism.</text>
</comment>
<evidence type="ECO:0000256" key="7">
    <source>
        <dbReference type="ARBA" id="ARBA00023027"/>
    </source>
</evidence>
<dbReference type="AlphaFoldDB" id="A0A5B9QJQ5"/>
<evidence type="ECO:0000256" key="3">
    <source>
        <dbReference type="ARBA" id="ARBA00004947"/>
    </source>
</evidence>
<dbReference type="InterPro" id="IPR001763">
    <property type="entry name" value="Rhodanese-like_dom"/>
</dbReference>
<dbReference type="InterPro" id="IPR001509">
    <property type="entry name" value="Epimerase_deHydtase"/>
</dbReference>
<dbReference type="Proteomes" id="UP000323917">
    <property type="component" value="Chromosome"/>
</dbReference>
<gene>
    <name evidence="12" type="primary">galE_2</name>
    <name evidence="12" type="ORF">Pr1d_46170</name>
</gene>
<protein>
    <recommendedName>
        <fullName evidence="6 10">UDP-glucose 4-epimerase</fullName>
        <ecNumber evidence="5 10">5.1.3.2</ecNumber>
    </recommendedName>
</protein>
<sequence length="327" mass="35526">MKVLLCGGAGYVGSHAAKVLMHEGHEVWVYDNLSEGHRAAVPEGRLIEGDLHDRLALERALREKQIEAVMHFAASCYVGVSVTNPAEYYHNNVVGTLSLLEAMRYVGVKRIVFSSTCATYGVPDVVPITEAEKQSPINPYGFTKLVIEHALADYSHAYGWGYAALRYFNASGAAADGTIGEDHDPETHLIPLVLEVALGKRKNVKIFGDDYPTPDGTCVRDYIHVDDLAAAHLAALEQLEDGTQLKLNLGTGSGASVLEVIEACRHVTGHAIPAVVAPRREGDPPALVADAREANRVLNWQPQHKEIGSIVESAWGWHQKHPEGYGD</sequence>
<evidence type="ECO:0000256" key="8">
    <source>
        <dbReference type="ARBA" id="ARBA00023235"/>
    </source>
</evidence>
<keyword evidence="8 10" id="KW-0413">Isomerase</keyword>
<name>A0A5B9QJQ5_9BACT</name>
<dbReference type="GO" id="GO:0003978">
    <property type="term" value="F:UDP-glucose 4-epimerase activity"/>
    <property type="evidence" value="ECO:0007669"/>
    <property type="project" value="UniProtKB-UniRule"/>
</dbReference>
<proteinExistence type="inferred from homology"/>